<evidence type="ECO:0008006" key="3">
    <source>
        <dbReference type="Google" id="ProtNLM"/>
    </source>
</evidence>
<evidence type="ECO:0000313" key="1">
    <source>
        <dbReference type="EMBL" id="BBL07657.1"/>
    </source>
</evidence>
<name>A0A4Y1X2W4_9BACT</name>
<sequence length="64" mass="7499">MILQYLNNAGTDEAKRDSIYEYVKDVMPQVKTHEQQLRLLGDILSILSADKLIYPKGRTWFLKE</sequence>
<gene>
    <name evidence="1" type="ORF">A5CPEGH6_22950</name>
</gene>
<dbReference type="KEGG" id="ada:A5CPEGH6_22950"/>
<reference evidence="2" key="1">
    <citation type="submission" date="2019-06" db="EMBL/GenBank/DDBJ databases">
        <title>Alistipes onderdonkii subsp. vulgaris subsp. nov., Alistipes dispar sp. nov. and Alistipes communis sp. nov., isolated from human faeces, and creation of Alistipes onderdonkii subsp. onderdonkii subsp. nov.</title>
        <authorList>
            <person name="Sakamoto M."/>
            <person name="Ikeyama N."/>
            <person name="Ogata Y."/>
            <person name="Suda W."/>
            <person name="Iino T."/>
            <person name="Hattori M."/>
            <person name="Ohkuma M."/>
        </authorList>
    </citation>
    <scope>NUCLEOTIDE SEQUENCE [LARGE SCALE GENOMIC DNA]</scope>
    <source>
        <strain evidence="2">5CPEGH6</strain>
    </source>
</reference>
<organism evidence="1 2">
    <name type="scientific">Alistipes dispar</name>
    <dbReference type="NCBI Taxonomy" id="2585119"/>
    <lineage>
        <taxon>Bacteria</taxon>
        <taxon>Pseudomonadati</taxon>
        <taxon>Bacteroidota</taxon>
        <taxon>Bacteroidia</taxon>
        <taxon>Bacteroidales</taxon>
        <taxon>Rikenellaceae</taxon>
        <taxon>Alistipes</taxon>
    </lineage>
</organism>
<dbReference type="EMBL" id="AP019736">
    <property type="protein sequence ID" value="BBL07657.1"/>
    <property type="molecule type" value="Genomic_DNA"/>
</dbReference>
<protein>
    <recommendedName>
        <fullName evidence="3">Dam-replacing protein HTH domain-containing protein</fullName>
    </recommendedName>
</protein>
<dbReference type="Proteomes" id="UP000319374">
    <property type="component" value="Chromosome"/>
</dbReference>
<accession>A0A4Y1X2W4</accession>
<proteinExistence type="predicted"/>
<dbReference type="AlphaFoldDB" id="A0A4Y1X2W4"/>
<keyword evidence="2" id="KW-1185">Reference proteome</keyword>
<evidence type="ECO:0000313" key="2">
    <source>
        <dbReference type="Proteomes" id="UP000319374"/>
    </source>
</evidence>